<dbReference type="PROSITE" id="PS51898">
    <property type="entry name" value="TYR_RECOMBINASE"/>
    <property type="match status" value="1"/>
</dbReference>
<dbReference type="SUPFAM" id="SSF56349">
    <property type="entry name" value="DNA breaking-rejoining enzymes"/>
    <property type="match status" value="1"/>
</dbReference>
<dbReference type="InterPro" id="IPR013762">
    <property type="entry name" value="Integrase-like_cat_sf"/>
</dbReference>
<dbReference type="OrthoDB" id="1822491at2"/>
<dbReference type="GO" id="GO:0015074">
    <property type="term" value="P:DNA integration"/>
    <property type="evidence" value="ECO:0007669"/>
    <property type="project" value="UniProtKB-KW"/>
</dbReference>
<dbReference type="InterPro" id="IPR004107">
    <property type="entry name" value="Integrase_SAM-like_N"/>
</dbReference>
<dbReference type="InterPro" id="IPR010998">
    <property type="entry name" value="Integrase_recombinase_N"/>
</dbReference>
<dbReference type="EMBL" id="PVZC01000005">
    <property type="protein sequence ID" value="PRX98172.1"/>
    <property type="molecule type" value="Genomic_DNA"/>
</dbReference>
<evidence type="ECO:0000256" key="5">
    <source>
        <dbReference type="PROSITE-ProRule" id="PRU01248"/>
    </source>
</evidence>
<keyword evidence="3 5" id="KW-0238">DNA-binding</keyword>
<dbReference type="Gene3D" id="1.10.443.10">
    <property type="entry name" value="Intergrase catalytic core"/>
    <property type="match status" value="1"/>
</dbReference>
<proteinExistence type="inferred from homology"/>
<comment type="similarity">
    <text evidence="1">Belongs to the 'phage' integrase family.</text>
</comment>
<dbReference type="PROSITE" id="PS51900">
    <property type="entry name" value="CB"/>
    <property type="match status" value="1"/>
</dbReference>
<dbReference type="CDD" id="cd01189">
    <property type="entry name" value="INT_ICEBs1_C_like"/>
    <property type="match status" value="1"/>
</dbReference>
<evidence type="ECO:0000259" key="7">
    <source>
        <dbReference type="PROSITE" id="PS51900"/>
    </source>
</evidence>
<evidence type="ECO:0000256" key="2">
    <source>
        <dbReference type="ARBA" id="ARBA00022908"/>
    </source>
</evidence>
<keyword evidence="4" id="KW-0233">DNA recombination</keyword>
<evidence type="ECO:0000313" key="9">
    <source>
        <dbReference type="Proteomes" id="UP000237846"/>
    </source>
</evidence>
<gene>
    <name evidence="8" type="ORF">CLV72_105525</name>
</gene>
<dbReference type="GO" id="GO:0003677">
    <property type="term" value="F:DNA binding"/>
    <property type="evidence" value="ECO:0007669"/>
    <property type="project" value="UniProtKB-UniRule"/>
</dbReference>
<accession>A0A2T0Q301</accession>
<organism evidence="8 9">
    <name type="scientific">Allonocardiopsis opalescens</name>
    <dbReference type="NCBI Taxonomy" id="1144618"/>
    <lineage>
        <taxon>Bacteria</taxon>
        <taxon>Bacillati</taxon>
        <taxon>Actinomycetota</taxon>
        <taxon>Actinomycetes</taxon>
        <taxon>Streptosporangiales</taxon>
        <taxon>Allonocardiopsis</taxon>
    </lineage>
</organism>
<evidence type="ECO:0000256" key="3">
    <source>
        <dbReference type="ARBA" id="ARBA00023125"/>
    </source>
</evidence>
<dbReference type="Pfam" id="PF00589">
    <property type="entry name" value="Phage_integrase"/>
    <property type="match status" value="1"/>
</dbReference>
<evidence type="ECO:0000259" key="6">
    <source>
        <dbReference type="PROSITE" id="PS51898"/>
    </source>
</evidence>
<feature type="domain" description="Tyr recombinase" evidence="6">
    <location>
        <begin position="186"/>
        <end position="386"/>
    </location>
</feature>
<dbReference type="RefSeq" id="WP_106248313.1">
    <property type="nucleotide sequence ID" value="NZ_PVZC01000005.1"/>
</dbReference>
<dbReference type="Gene3D" id="1.10.150.130">
    <property type="match status" value="1"/>
</dbReference>
<dbReference type="InterPro" id="IPR011010">
    <property type="entry name" value="DNA_brk_join_enz"/>
</dbReference>
<dbReference type="Pfam" id="PF14659">
    <property type="entry name" value="Phage_int_SAM_3"/>
    <property type="match status" value="1"/>
</dbReference>
<dbReference type="PANTHER" id="PTHR30349">
    <property type="entry name" value="PHAGE INTEGRASE-RELATED"/>
    <property type="match status" value="1"/>
</dbReference>
<dbReference type="InterPro" id="IPR002104">
    <property type="entry name" value="Integrase_catalytic"/>
</dbReference>
<dbReference type="InterPro" id="IPR044068">
    <property type="entry name" value="CB"/>
</dbReference>
<dbReference type="PANTHER" id="PTHR30349:SF64">
    <property type="entry name" value="PROPHAGE INTEGRASE INTD-RELATED"/>
    <property type="match status" value="1"/>
</dbReference>
<comment type="caution">
    <text evidence="8">The sequence shown here is derived from an EMBL/GenBank/DDBJ whole genome shotgun (WGS) entry which is preliminary data.</text>
</comment>
<feature type="domain" description="Core-binding (CB)" evidence="7">
    <location>
        <begin position="79"/>
        <end position="166"/>
    </location>
</feature>
<name>A0A2T0Q301_9ACTN</name>
<dbReference type="Proteomes" id="UP000237846">
    <property type="component" value="Unassembled WGS sequence"/>
</dbReference>
<dbReference type="AlphaFoldDB" id="A0A2T0Q301"/>
<evidence type="ECO:0000256" key="4">
    <source>
        <dbReference type="ARBA" id="ARBA00023172"/>
    </source>
</evidence>
<evidence type="ECO:0000313" key="8">
    <source>
        <dbReference type="EMBL" id="PRX98172.1"/>
    </source>
</evidence>
<reference evidence="8 9" key="1">
    <citation type="submission" date="2018-03" db="EMBL/GenBank/DDBJ databases">
        <title>Genomic Encyclopedia of Archaeal and Bacterial Type Strains, Phase II (KMG-II): from individual species to whole genera.</title>
        <authorList>
            <person name="Goeker M."/>
        </authorList>
    </citation>
    <scope>NUCLEOTIDE SEQUENCE [LARGE SCALE GENOMIC DNA]</scope>
    <source>
        <strain evidence="8 9">DSM 45601</strain>
    </source>
</reference>
<evidence type="ECO:0000256" key="1">
    <source>
        <dbReference type="ARBA" id="ARBA00008857"/>
    </source>
</evidence>
<keyword evidence="9" id="KW-1185">Reference proteome</keyword>
<sequence>MARVWIYDRTNDATYRSAVEKARKAKKDPPGRWQVRWYDPSGKLKTKTLAKKPDAERRKTDIENSLAEGSYRDPSAGKARFRDVAETWLAAQSDLKRSSRAKYRDALDDHILERWGDLPVSAITFDDVAVWVSELQRSRERGGKQLGASQTRTVYSVLSMVLDWCVPRRLAANPAKGVPLPKLPPSDHVYLTYVQVEALATAAGGLRTKYDRPTAAARVNRALILLLAYTGLRWDEASALRVGRVDLDKRRIQVVTAFNEVDGELYEDTPKTGERRAVPIPASLVAELKPLIDGRDPNDLVFTSARGNALRLRNWRRREFLPARKAAGLDALDLTPHKLRHTAASLAIAARADVYVVQRMLGHAKPSMTLDVYGHLWPDRLDEVADAMDARRIEAMAEAVDQGNSRTAAPSGVH</sequence>
<protein>
    <submittedName>
        <fullName evidence="8">Site-specific recombinase XerD</fullName>
    </submittedName>
</protein>
<dbReference type="InterPro" id="IPR050090">
    <property type="entry name" value="Tyrosine_recombinase_XerCD"/>
</dbReference>
<keyword evidence="2" id="KW-0229">DNA integration</keyword>
<dbReference type="GO" id="GO:0006310">
    <property type="term" value="P:DNA recombination"/>
    <property type="evidence" value="ECO:0007669"/>
    <property type="project" value="UniProtKB-KW"/>
</dbReference>